<name>A0A4P9ZTU7_9FUNG</name>
<evidence type="ECO:0000256" key="2">
    <source>
        <dbReference type="ARBA" id="ARBA00005227"/>
    </source>
</evidence>
<dbReference type="GO" id="GO:0072657">
    <property type="term" value="P:protein localization to membrane"/>
    <property type="evidence" value="ECO:0007669"/>
    <property type="project" value="TreeGrafter"/>
</dbReference>
<evidence type="ECO:0000313" key="10">
    <source>
        <dbReference type="Proteomes" id="UP000268162"/>
    </source>
</evidence>
<dbReference type="GO" id="GO:0016020">
    <property type="term" value="C:membrane"/>
    <property type="evidence" value="ECO:0007669"/>
    <property type="project" value="UniProtKB-SubCell"/>
</dbReference>
<feature type="transmembrane region" description="Helical" evidence="7">
    <location>
        <begin position="387"/>
        <end position="410"/>
    </location>
</feature>
<dbReference type="GO" id="GO:0007034">
    <property type="term" value="P:vacuolar transport"/>
    <property type="evidence" value="ECO:0007669"/>
    <property type="project" value="TreeGrafter"/>
</dbReference>
<reference evidence="10" key="1">
    <citation type="journal article" date="2018" name="Nat. Microbiol.">
        <title>Leveraging single-cell genomics to expand the fungal tree of life.</title>
        <authorList>
            <person name="Ahrendt S.R."/>
            <person name="Quandt C.A."/>
            <person name="Ciobanu D."/>
            <person name="Clum A."/>
            <person name="Salamov A."/>
            <person name="Andreopoulos B."/>
            <person name="Cheng J.F."/>
            <person name="Woyke T."/>
            <person name="Pelin A."/>
            <person name="Henrissat B."/>
            <person name="Reynolds N.K."/>
            <person name="Benny G.L."/>
            <person name="Smith M.E."/>
            <person name="James T.Y."/>
            <person name="Grigoriev I.V."/>
        </authorList>
    </citation>
    <scope>NUCLEOTIDE SEQUENCE [LARGE SCALE GENOMIC DNA]</scope>
    <source>
        <strain evidence="10">RSA 468</strain>
    </source>
</reference>
<dbReference type="GO" id="GO:0005737">
    <property type="term" value="C:cytoplasm"/>
    <property type="evidence" value="ECO:0007669"/>
    <property type="project" value="UniProtKB-ARBA"/>
</dbReference>
<keyword evidence="4 8" id="KW-0732">Signal</keyword>
<keyword evidence="5 7" id="KW-1133">Transmembrane helix</keyword>
<keyword evidence="10" id="KW-1185">Reference proteome</keyword>
<feature type="signal peptide" evidence="8">
    <location>
        <begin position="1"/>
        <end position="38"/>
    </location>
</feature>
<feature type="transmembrane region" description="Helical" evidence="7">
    <location>
        <begin position="541"/>
        <end position="569"/>
    </location>
</feature>
<evidence type="ECO:0000313" key="9">
    <source>
        <dbReference type="EMBL" id="RKP36945.1"/>
    </source>
</evidence>
<keyword evidence="3 7" id="KW-0812">Transmembrane</keyword>
<feature type="transmembrane region" description="Helical" evidence="7">
    <location>
        <begin position="581"/>
        <end position="599"/>
    </location>
</feature>
<proteinExistence type="inferred from homology"/>
<comment type="subcellular location">
    <subcellularLocation>
        <location evidence="1">Membrane</location>
        <topology evidence="1">Multi-pass membrane protein</topology>
    </subcellularLocation>
</comment>
<dbReference type="Proteomes" id="UP000268162">
    <property type="component" value="Unassembled WGS sequence"/>
</dbReference>
<organism evidence="9 10">
    <name type="scientific">Dimargaris cristalligena</name>
    <dbReference type="NCBI Taxonomy" id="215637"/>
    <lineage>
        <taxon>Eukaryota</taxon>
        <taxon>Fungi</taxon>
        <taxon>Fungi incertae sedis</taxon>
        <taxon>Zoopagomycota</taxon>
        <taxon>Kickxellomycotina</taxon>
        <taxon>Dimargaritomycetes</taxon>
        <taxon>Dimargaritales</taxon>
        <taxon>Dimargaritaceae</taxon>
        <taxon>Dimargaris</taxon>
    </lineage>
</organism>
<dbReference type="AlphaFoldDB" id="A0A4P9ZTU7"/>
<dbReference type="Pfam" id="PF02990">
    <property type="entry name" value="EMP70"/>
    <property type="match status" value="1"/>
</dbReference>
<evidence type="ECO:0000256" key="3">
    <source>
        <dbReference type="ARBA" id="ARBA00022692"/>
    </source>
</evidence>
<accession>A0A4P9ZTU7</accession>
<comment type="similarity">
    <text evidence="2 7">Belongs to the nonaspanin (TM9SF) (TC 9.A.2) family.</text>
</comment>
<dbReference type="PANTHER" id="PTHR10766:SF111">
    <property type="entry name" value="TRANSMEMBRANE 9 SUPERFAMILY MEMBER 2"/>
    <property type="match status" value="1"/>
</dbReference>
<sequence>MGSFFLRPSPAKSRQGRRPGLTGLLLFVALLLTPSTVAFYLPGVAPNDYRLGDKVELDVNHLTAQASSNTDHRLKSIISYDYYFPPFHFCRPSAEEGGPQSKAESLGAILFGDRIFNSPFDLHFGRNSSCQALCRSVVPAQDAKFINSRIQDNYMLNWLIDGLPDGGQQHAPKTVTIAPSVGIALGRVVNEQTSYFHNHYQIQIHYHPVDDTRNRIVGVTATPSSKQTPADLPLEATDRLCDSVEPQALSESGDTLVTFTYSVEWIPSDITWGTRWDAYLFNMDPQIHWFSLINSMVVVIFLTGMIAMVLVRTLHRDIARYNAMDAQEDLQEDFGWKLVHGDVFRPPAYARLLSILVGNGCQLFYMAVVTLVFASLGFLSPSNRGSLATMMVCFYVLFSCAAGYNTARVYKMLNGAQLKRTILLGAFLVPSIVFAIVFCLNLFLIGSHSSGAVPGGTLVAVIGLWFLVSAPLTFAGAYFGLRKPKLEAPVRTNQIPRQVPDQSFYLRPVPSVLIGGILPFVAIFLELYFILNSIWFQKFYYLFGFLFLVFIILVITCAEVTVLVCYFHLCAEDYHWWWRSFFTAGASSFYIFLYSALYYSSRLKFTSFVSSVLYFGWSFLMSFLFFIMTGTIGFYACLFFVRKIYSSIKID</sequence>
<evidence type="ECO:0000256" key="4">
    <source>
        <dbReference type="ARBA" id="ARBA00022729"/>
    </source>
</evidence>
<evidence type="ECO:0000256" key="8">
    <source>
        <dbReference type="SAM" id="SignalP"/>
    </source>
</evidence>
<dbReference type="PANTHER" id="PTHR10766">
    <property type="entry name" value="TRANSMEMBRANE 9 SUPERFAMILY PROTEIN"/>
    <property type="match status" value="1"/>
</dbReference>
<dbReference type="InterPro" id="IPR004240">
    <property type="entry name" value="EMP70"/>
</dbReference>
<dbReference type="EMBL" id="ML002569">
    <property type="protein sequence ID" value="RKP36945.1"/>
    <property type="molecule type" value="Genomic_DNA"/>
</dbReference>
<feature type="transmembrane region" description="Helical" evidence="7">
    <location>
        <begin position="457"/>
        <end position="481"/>
    </location>
</feature>
<evidence type="ECO:0000256" key="6">
    <source>
        <dbReference type="ARBA" id="ARBA00023136"/>
    </source>
</evidence>
<feature type="transmembrane region" description="Helical" evidence="7">
    <location>
        <begin position="289"/>
        <end position="311"/>
    </location>
</feature>
<evidence type="ECO:0000256" key="5">
    <source>
        <dbReference type="ARBA" id="ARBA00022989"/>
    </source>
</evidence>
<gene>
    <name evidence="9" type="ORF">BJ085DRAFT_22371</name>
</gene>
<keyword evidence="6 7" id="KW-0472">Membrane</keyword>
<feature type="transmembrane region" description="Helical" evidence="7">
    <location>
        <begin position="619"/>
        <end position="641"/>
    </location>
</feature>
<protein>
    <recommendedName>
        <fullName evidence="7">Transmembrane 9 superfamily member</fullName>
    </recommendedName>
</protein>
<feature type="chain" id="PRO_5020378088" description="Transmembrane 9 superfamily member" evidence="8">
    <location>
        <begin position="39"/>
        <end position="651"/>
    </location>
</feature>
<dbReference type="STRING" id="215637.A0A4P9ZTU7"/>
<feature type="transmembrane region" description="Helical" evidence="7">
    <location>
        <begin position="363"/>
        <end position="381"/>
    </location>
</feature>
<evidence type="ECO:0000256" key="7">
    <source>
        <dbReference type="RuleBase" id="RU363079"/>
    </source>
</evidence>
<feature type="transmembrane region" description="Helical" evidence="7">
    <location>
        <begin position="422"/>
        <end position="445"/>
    </location>
</feature>
<feature type="transmembrane region" description="Helical" evidence="7">
    <location>
        <begin position="512"/>
        <end position="535"/>
    </location>
</feature>
<evidence type="ECO:0000256" key="1">
    <source>
        <dbReference type="ARBA" id="ARBA00004141"/>
    </source>
</evidence>